<dbReference type="VEuPathDB" id="FungiDB:A1O9_04581"/>
<feature type="compositionally biased region" description="Basic and acidic residues" evidence="2">
    <location>
        <begin position="25"/>
        <end position="37"/>
    </location>
</feature>
<evidence type="ECO:0000256" key="1">
    <source>
        <dbReference type="SAM" id="Coils"/>
    </source>
</evidence>
<dbReference type="RefSeq" id="XP_013262325.1">
    <property type="nucleotide sequence ID" value="XM_013406871.1"/>
</dbReference>
<feature type="region of interest" description="Disordered" evidence="2">
    <location>
        <begin position="382"/>
        <end position="406"/>
    </location>
</feature>
<feature type="region of interest" description="Disordered" evidence="2">
    <location>
        <begin position="191"/>
        <end position="214"/>
    </location>
</feature>
<feature type="compositionally biased region" description="Basic residues" evidence="2">
    <location>
        <begin position="389"/>
        <end position="400"/>
    </location>
</feature>
<evidence type="ECO:0000313" key="4">
    <source>
        <dbReference type="EMBL" id="KEF59735.1"/>
    </source>
</evidence>
<feature type="region of interest" description="Disordered" evidence="2">
    <location>
        <begin position="1"/>
        <end position="176"/>
    </location>
</feature>
<feature type="compositionally biased region" description="Basic residues" evidence="2">
    <location>
        <begin position="349"/>
        <end position="363"/>
    </location>
</feature>
<feature type="compositionally biased region" description="Basic and acidic residues" evidence="2">
    <location>
        <begin position="159"/>
        <end position="172"/>
    </location>
</feature>
<keyword evidence="1" id="KW-0175">Coiled coil</keyword>
<gene>
    <name evidence="4" type="ORF">A1O9_04581</name>
</gene>
<feature type="domain" description="DUF8035" evidence="3">
    <location>
        <begin position="229"/>
        <end position="283"/>
    </location>
</feature>
<feature type="region of interest" description="Disordered" evidence="2">
    <location>
        <begin position="339"/>
        <end position="369"/>
    </location>
</feature>
<keyword evidence="5" id="KW-1185">Reference proteome</keyword>
<name>A0A072PVZ7_9EURO</name>
<evidence type="ECO:0000256" key="2">
    <source>
        <dbReference type="SAM" id="MobiDB-lite"/>
    </source>
</evidence>
<accession>A0A072PVZ7</accession>
<feature type="coiled-coil region" evidence="1">
    <location>
        <begin position="442"/>
        <end position="472"/>
    </location>
</feature>
<feature type="compositionally biased region" description="Basic and acidic residues" evidence="2">
    <location>
        <begin position="120"/>
        <end position="137"/>
    </location>
</feature>
<feature type="compositionally biased region" description="Pro residues" evidence="2">
    <location>
        <begin position="138"/>
        <end position="156"/>
    </location>
</feature>
<organism evidence="4 5">
    <name type="scientific">Exophiala aquamarina CBS 119918</name>
    <dbReference type="NCBI Taxonomy" id="1182545"/>
    <lineage>
        <taxon>Eukaryota</taxon>
        <taxon>Fungi</taxon>
        <taxon>Dikarya</taxon>
        <taxon>Ascomycota</taxon>
        <taxon>Pezizomycotina</taxon>
        <taxon>Eurotiomycetes</taxon>
        <taxon>Chaetothyriomycetidae</taxon>
        <taxon>Chaetothyriales</taxon>
        <taxon>Herpotrichiellaceae</taxon>
        <taxon>Exophiala</taxon>
    </lineage>
</organism>
<evidence type="ECO:0000313" key="5">
    <source>
        <dbReference type="Proteomes" id="UP000027920"/>
    </source>
</evidence>
<dbReference type="HOGENOM" id="CLU_053162_0_0_1"/>
<dbReference type="GeneID" id="25279512"/>
<dbReference type="EMBL" id="AMGV01000003">
    <property type="protein sequence ID" value="KEF59735.1"/>
    <property type="molecule type" value="Genomic_DNA"/>
</dbReference>
<reference evidence="4 5" key="1">
    <citation type="submission" date="2013-03" db="EMBL/GenBank/DDBJ databases">
        <title>The Genome Sequence of Exophiala aquamarina CBS 119918.</title>
        <authorList>
            <consortium name="The Broad Institute Genomics Platform"/>
            <person name="Cuomo C."/>
            <person name="de Hoog S."/>
            <person name="Gorbushina A."/>
            <person name="Walker B."/>
            <person name="Young S.K."/>
            <person name="Zeng Q."/>
            <person name="Gargeya S."/>
            <person name="Fitzgerald M."/>
            <person name="Haas B."/>
            <person name="Abouelleil A."/>
            <person name="Allen A.W."/>
            <person name="Alvarado L."/>
            <person name="Arachchi H.M."/>
            <person name="Berlin A.M."/>
            <person name="Chapman S.B."/>
            <person name="Gainer-Dewar J."/>
            <person name="Goldberg J."/>
            <person name="Griggs A."/>
            <person name="Gujja S."/>
            <person name="Hansen M."/>
            <person name="Howarth C."/>
            <person name="Imamovic A."/>
            <person name="Ireland A."/>
            <person name="Larimer J."/>
            <person name="McCowan C."/>
            <person name="Murphy C."/>
            <person name="Pearson M."/>
            <person name="Poon T.W."/>
            <person name="Priest M."/>
            <person name="Roberts A."/>
            <person name="Saif S."/>
            <person name="Shea T."/>
            <person name="Sisk P."/>
            <person name="Sykes S."/>
            <person name="Wortman J."/>
            <person name="Nusbaum C."/>
            <person name="Birren B."/>
        </authorList>
    </citation>
    <scope>NUCLEOTIDE SEQUENCE [LARGE SCALE GENOMIC DNA]</scope>
    <source>
        <strain evidence="4 5">CBS 119918</strain>
    </source>
</reference>
<dbReference type="InterPro" id="IPR058348">
    <property type="entry name" value="DUF8035"/>
</dbReference>
<evidence type="ECO:0000259" key="3">
    <source>
        <dbReference type="Pfam" id="PF26118"/>
    </source>
</evidence>
<proteinExistence type="predicted"/>
<feature type="compositionally biased region" description="Basic residues" evidence="2">
    <location>
        <begin position="192"/>
        <end position="206"/>
    </location>
</feature>
<dbReference type="STRING" id="1182545.A0A072PVZ7"/>
<comment type="caution">
    <text evidence="4">The sequence shown here is derived from an EMBL/GenBank/DDBJ whole genome shotgun (WGS) entry which is preliminary data.</text>
</comment>
<dbReference type="Proteomes" id="UP000027920">
    <property type="component" value="Unassembled WGS sequence"/>
</dbReference>
<feature type="compositionally biased region" description="Basic and acidic residues" evidence="2">
    <location>
        <begin position="1"/>
        <end position="10"/>
    </location>
</feature>
<protein>
    <recommendedName>
        <fullName evidence="3">DUF8035 domain-containing protein</fullName>
    </recommendedName>
</protein>
<dbReference type="Pfam" id="PF26118">
    <property type="entry name" value="DUF8035"/>
    <property type="match status" value="1"/>
</dbReference>
<dbReference type="AlphaFoldDB" id="A0A072PVZ7"/>
<feature type="compositionally biased region" description="Basic and acidic residues" evidence="2">
    <location>
        <begin position="57"/>
        <end position="88"/>
    </location>
</feature>
<sequence length="520" mass="61864">MSRYRPDPRYSDGNLAYRDPPPQRWDTDRFVREREIRAPVIDQRPPYADYPPPRRAPVYEEQRYYEDDRYGPRGATEHKYFEERDYYDPRAPSGQMVPYAARPEAPPRPSILRRQSSLDTFDRQPHRHHQNYEDYYRPPRPNPPREMIPVRPPSPRRYPRYDHNYDDIRVQDPDYYGDDGFREYREREWVSRRRRNSSPSPHRHSVKGGTVEEVREEIKEVKEEKPYPRRGKTRMPKRLVHTKVLFDLGYPYYEEDERTIIIEKALGPDNIDEIFTLSRDYREKETVTTRLLEAPPASVAPSIRAPSVHGGVFEEIKTTEKIEEIKTMPLAEAPRSVQNWDGLSVRSPSPHRHRSRSRRRSRRGSSPVEVVKETIIEKDKVVREVSPARTHRSSHTRRRGSSVSEGSFIERKITREAEFDDSGSVHVGPLALVVDRKPNRSDWEIKEEIRRLESERRALRRERRHERDHEREHSTEVVKIERVRSRTPSPRGNEIILERRGEEVLEVKKDRRGRMSLIAK</sequence>
<dbReference type="OrthoDB" id="5549748at2759"/>